<organism evidence="2 3">
    <name type="scientific">Rotaria socialis</name>
    <dbReference type="NCBI Taxonomy" id="392032"/>
    <lineage>
        <taxon>Eukaryota</taxon>
        <taxon>Metazoa</taxon>
        <taxon>Spiralia</taxon>
        <taxon>Gnathifera</taxon>
        <taxon>Rotifera</taxon>
        <taxon>Eurotatoria</taxon>
        <taxon>Bdelloidea</taxon>
        <taxon>Philodinida</taxon>
        <taxon>Philodinidae</taxon>
        <taxon>Rotaria</taxon>
    </lineage>
</organism>
<feature type="compositionally biased region" description="Polar residues" evidence="1">
    <location>
        <begin position="1"/>
        <end position="18"/>
    </location>
</feature>
<name>A0A821VJU3_9BILA</name>
<keyword evidence="3" id="KW-1185">Reference proteome</keyword>
<feature type="region of interest" description="Disordered" evidence="1">
    <location>
        <begin position="1"/>
        <end position="36"/>
    </location>
</feature>
<evidence type="ECO:0000313" key="2">
    <source>
        <dbReference type="EMBL" id="CAF4908550.1"/>
    </source>
</evidence>
<protein>
    <submittedName>
        <fullName evidence="2">Uncharacterized protein</fullName>
    </submittedName>
</protein>
<sequence>GKNSGQMANTHTSSSSGKTGFDSLQADQAANNQRDQQHCCLLL</sequence>
<dbReference type="AlphaFoldDB" id="A0A821VJU3"/>
<comment type="caution">
    <text evidence="2">The sequence shown here is derived from an EMBL/GenBank/DDBJ whole genome shotgun (WGS) entry which is preliminary data.</text>
</comment>
<feature type="non-terminal residue" evidence="2">
    <location>
        <position position="1"/>
    </location>
</feature>
<evidence type="ECO:0000256" key="1">
    <source>
        <dbReference type="SAM" id="MobiDB-lite"/>
    </source>
</evidence>
<reference evidence="2" key="1">
    <citation type="submission" date="2021-02" db="EMBL/GenBank/DDBJ databases">
        <authorList>
            <person name="Nowell W R."/>
        </authorList>
    </citation>
    <scope>NUCLEOTIDE SEQUENCE</scope>
</reference>
<proteinExistence type="predicted"/>
<dbReference type="EMBL" id="CAJOBP010079087">
    <property type="protein sequence ID" value="CAF4908550.1"/>
    <property type="molecule type" value="Genomic_DNA"/>
</dbReference>
<evidence type="ECO:0000313" key="3">
    <source>
        <dbReference type="Proteomes" id="UP000663873"/>
    </source>
</evidence>
<dbReference type="Proteomes" id="UP000663873">
    <property type="component" value="Unassembled WGS sequence"/>
</dbReference>
<accession>A0A821VJU3</accession>
<feature type="compositionally biased region" description="Low complexity" evidence="1">
    <location>
        <begin position="25"/>
        <end position="34"/>
    </location>
</feature>
<gene>
    <name evidence="2" type="ORF">UJA718_LOCUS45858</name>
</gene>